<name>A0A4R8I791_9FLAO</name>
<sequence length="163" mass="19478">MKNISCILFLLPTLLFSQSSKWDYIGNINFDEKTDRKDFILCNENHIYQYFNDSKGFQYEGEKIAIEEEFQKKYNSGNVKKENAWVRIRFIVNCFGKSDRFRILTANYDYEPIEIDKNITKQLLEITKNLNGWIPKQERGGKIDYYQYLIFKIKDGKIDEILP</sequence>
<dbReference type="AlphaFoldDB" id="A0A4R8I791"/>
<evidence type="ECO:0000313" key="1">
    <source>
        <dbReference type="EMBL" id="TDX84792.1"/>
    </source>
</evidence>
<dbReference type="RefSeq" id="WP_133944911.1">
    <property type="nucleotide sequence ID" value="NZ_SOEO01000002.1"/>
</dbReference>
<evidence type="ECO:0000313" key="2">
    <source>
        <dbReference type="Proteomes" id="UP000295313"/>
    </source>
</evidence>
<organism evidence="1 2">
    <name type="scientific">Epilithonimonas xixisoli</name>
    <dbReference type="NCBI Taxonomy" id="1476462"/>
    <lineage>
        <taxon>Bacteria</taxon>
        <taxon>Pseudomonadati</taxon>
        <taxon>Bacteroidota</taxon>
        <taxon>Flavobacteriia</taxon>
        <taxon>Flavobacteriales</taxon>
        <taxon>Weeksellaceae</taxon>
        <taxon>Chryseobacterium group</taxon>
        <taxon>Epilithonimonas</taxon>
    </lineage>
</organism>
<comment type="caution">
    <text evidence="1">The sequence shown here is derived from an EMBL/GenBank/DDBJ whole genome shotgun (WGS) entry which is preliminary data.</text>
</comment>
<proteinExistence type="predicted"/>
<evidence type="ECO:0008006" key="3">
    <source>
        <dbReference type="Google" id="ProtNLM"/>
    </source>
</evidence>
<keyword evidence="2" id="KW-1185">Reference proteome</keyword>
<accession>A0A4R8I791</accession>
<reference evidence="1 2" key="1">
    <citation type="submission" date="2019-03" db="EMBL/GenBank/DDBJ databases">
        <title>Genomic Encyclopedia of Type Strains, Phase III (KMG-III): the genomes of soil and plant-associated and newly described type strains.</title>
        <authorList>
            <person name="Whitman W."/>
        </authorList>
    </citation>
    <scope>NUCLEOTIDE SEQUENCE [LARGE SCALE GENOMIC DNA]</scope>
    <source>
        <strain evidence="1 2">CGMCC 1.12802</strain>
    </source>
</reference>
<dbReference type="EMBL" id="SOEO01000002">
    <property type="protein sequence ID" value="TDX84792.1"/>
    <property type="molecule type" value="Genomic_DNA"/>
</dbReference>
<protein>
    <recommendedName>
        <fullName evidence="3">TonB-like protein</fullName>
    </recommendedName>
</protein>
<dbReference type="OrthoDB" id="883593at2"/>
<gene>
    <name evidence="1" type="ORF">B0I22_2428</name>
</gene>
<dbReference type="Proteomes" id="UP000295313">
    <property type="component" value="Unassembled WGS sequence"/>
</dbReference>